<gene>
    <name evidence="1" type="ORF">FHP25_34265</name>
</gene>
<proteinExistence type="predicted"/>
<name>A0A5C8PAN6_9HYPH</name>
<dbReference type="AlphaFoldDB" id="A0A5C8PAN6"/>
<comment type="caution">
    <text evidence="1">The sequence shown here is derived from an EMBL/GenBank/DDBJ whole genome shotgun (WGS) entry which is preliminary data.</text>
</comment>
<accession>A0A5C8PAN6</accession>
<keyword evidence="2" id="KW-1185">Reference proteome</keyword>
<sequence length="78" mass="8604">MRATSPGELNGKLEAIATAFGLDWLEEAGESPIQVFWKRKDALATNEFLNFGDAIERLQSRKSAASGKTSISHYKKFA</sequence>
<evidence type="ECO:0000313" key="1">
    <source>
        <dbReference type="EMBL" id="TXL70492.1"/>
    </source>
</evidence>
<evidence type="ECO:0000313" key="2">
    <source>
        <dbReference type="Proteomes" id="UP000321638"/>
    </source>
</evidence>
<dbReference type="EMBL" id="VDUZ01000058">
    <property type="protein sequence ID" value="TXL70492.1"/>
    <property type="molecule type" value="Genomic_DNA"/>
</dbReference>
<dbReference type="Proteomes" id="UP000321638">
    <property type="component" value="Unassembled WGS sequence"/>
</dbReference>
<protein>
    <submittedName>
        <fullName evidence="1">Uncharacterized protein</fullName>
    </submittedName>
</protein>
<organism evidence="1 2">
    <name type="scientific">Vineibacter terrae</name>
    <dbReference type="NCBI Taxonomy" id="2586908"/>
    <lineage>
        <taxon>Bacteria</taxon>
        <taxon>Pseudomonadati</taxon>
        <taxon>Pseudomonadota</taxon>
        <taxon>Alphaproteobacteria</taxon>
        <taxon>Hyphomicrobiales</taxon>
        <taxon>Vineibacter</taxon>
    </lineage>
</organism>
<reference evidence="1 2" key="1">
    <citation type="submission" date="2019-06" db="EMBL/GenBank/DDBJ databases">
        <title>New taxonomy in bacterial strain CC-CFT640, isolated from vineyard.</title>
        <authorList>
            <person name="Lin S.-Y."/>
            <person name="Tsai C.-F."/>
            <person name="Young C.-C."/>
        </authorList>
    </citation>
    <scope>NUCLEOTIDE SEQUENCE [LARGE SCALE GENOMIC DNA]</scope>
    <source>
        <strain evidence="1 2">CC-CFT640</strain>
    </source>
</reference>
<dbReference type="OrthoDB" id="9255630at2"/>